<evidence type="ECO:0000313" key="1">
    <source>
        <dbReference type="EMBL" id="MPN15910.1"/>
    </source>
</evidence>
<proteinExistence type="predicted"/>
<reference evidence="1" key="1">
    <citation type="submission" date="2019-08" db="EMBL/GenBank/DDBJ databases">
        <authorList>
            <person name="Kucharzyk K."/>
            <person name="Murdoch R.W."/>
            <person name="Higgins S."/>
            <person name="Loffler F."/>
        </authorList>
    </citation>
    <scope>NUCLEOTIDE SEQUENCE</scope>
</reference>
<name>A0A645FPM3_9ZZZZ</name>
<organism evidence="1">
    <name type="scientific">bioreactor metagenome</name>
    <dbReference type="NCBI Taxonomy" id="1076179"/>
    <lineage>
        <taxon>unclassified sequences</taxon>
        <taxon>metagenomes</taxon>
        <taxon>ecological metagenomes</taxon>
    </lineage>
</organism>
<accession>A0A645FPM3</accession>
<dbReference type="EMBL" id="VSSQ01062791">
    <property type="protein sequence ID" value="MPN15910.1"/>
    <property type="molecule type" value="Genomic_DNA"/>
</dbReference>
<protein>
    <submittedName>
        <fullName evidence="1">Uncharacterized protein</fullName>
    </submittedName>
</protein>
<sequence>MIEERILFALVLIFAWRNSKYSIFSFSGPNTKAMKNPKMKEIRIDDALVNH</sequence>
<comment type="caution">
    <text evidence="1">The sequence shown here is derived from an EMBL/GenBank/DDBJ whole genome shotgun (WGS) entry which is preliminary data.</text>
</comment>
<dbReference type="AlphaFoldDB" id="A0A645FPM3"/>
<gene>
    <name evidence="1" type="ORF">SDC9_163246</name>
</gene>